<feature type="transmembrane region" description="Helical" evidence="1">
    <location>
        <begin position="259"/>
        <end position="280"/>
    </location>
</feature>
<gene>
    <name evidence="2" type="ORF">TeGR_g9057</name>
</gene>
<dbReference type="Proteomes" id="UP001165060">
    <property type="component" value="Unassembled WGS sequence"/>
</dbReference>
<evidence type="ECO:0000313" key="2">
    <source>
        <dbReference type="EMBL" id="GMI35343.1"/>
    </source>
</evidence>
<feature type="transmembrane region" description="Helical" evidence="1">
    <location>
        <begin position="51"/>
        <end position="73"/>
    </location>
</feature>
<organism evidence="2 3">
    <name type="scientific">Tetraparma gracilis</name>
    <dbReference type="NCBI Taxonomy" id="2962635"/>
    <lineage>
        <taxon>Eukaryota</taxon>
        <taxon>Sar</taxon>
        <taxon>Stramenopiles</taxon>
        <taxon>Ochrophyta</taxon>
        <taxon>Bolidophyceae</taxon>
        <taxon>Parmales</taxon>
        <taxon>Triparmaceae</taxon>
        <taxon>Tetraparma</taxon>
    </lineage>
</organism>
<proteinExistence type="predicted"/>
<feature type="transmembrane region" description="Helical" evidence="1">
    <location>
        <begin position="341"/>
        <end position="361"/>
    </location>
</feature>
<sequence>MSVGLIPALLDKADLPEHQKFRGDNIMSVNEAPEPSDVIWENLETTLKHQVIELSCTFGVTFLIIGAAGGIIVGLNADYPAVAAIFVSVCNGGLPTAFKALTATEEHLTQTSRQGSLLLKLVFSRWLTTAIIIWSIVPFDEILTFSFLSKAGTVLFADAFTTPLIRFFDPAGRFARAYTAKSAPTQDKMNSFFENTAWFLAERYTDMTKSLFVGLFFAALYPGGLLWSLCSFIMCFWVDKYCLFRLWKQPPAIDASLTIASRLHIAIICIFHGVISNQVYAGFPFVSVTPTLEAVEMTLTIDGVAQDPTTEALYADTDAYKPSGVFHVATHDEMSDDQKSIVTLFSVFNIIILVLVIFGYFGRSAFQFARALFKGDYNPVGDPNPDLFSFVPGIDTYVPSLTTDSLPLPLLCCDLRQFDVDHIAFTADFAKQDVTQDSVIVDSKADITKIFSQCKQYKSAELLQSEGAKKV</sequence>
<accession>A0ABQ6MYF0</accession>
<evidence type="ECO:0000313" key="3">
    <source>
        <dbReference type="Proteomes" id="UP001165060"/>
    </source>
</evidence>
<dbReference type="PANTHER" id="PTHR13018:SF135">
    <property type="entry name" value="CSC1_OSCA1-LIKE 7TM REGION DOMAIN-CONTAINING PROTEIN"/>
    <property type="match status" value="1"/>
</dbReference>
<dbReference type="EMBL" id="BRYB01004695">
    <property type="protein sequence ID" value="GMI35343.1"/>
    <property type="molecule type" value="Genomic_DNA"/>
</dbReference>
<dbReference type="InterPro" id="IPR045122">
    <property type="entry name" value="Csc1-like"/>
</dbReference>
<dbReference type="PANTHER" id="PTHR13018">
    <property type="entry name" value="PROBABLE MEMBRANE PROTEIN DUF221-RELATED"/>
    <property type="match status" value="1"/>
</dbReference>
<feature type="transmembrane region" description="Helical" evidence="1">
    <location>
        <begin position="79"/>
        <end position="98"/>
    </location>
</feature>
<feature type="transmembrane region" description="Helical" evidence="1">
    <location>
        <begin position="211"/>
        <end position="238"/>
    </location>
</feature>
<name>A0ABQ6MYF0_9STRA</name>
<reference evidence="2 3" key="1">
    <citation type="journal article" date="2023" name="Commun. Biol.">
        <title>Genome analysis of Parmales, the sister group of diatoms, reveals the evolutionary specialization of diatoms from phago-mixotrophs to photoautotrophs.</title>
        <authorList>
            <person name="Ban H."/>
            <person name="Sato S."/>
            <person name="Yoshikawa S."/>
            <person name="Yamada K."/>
            <person name="Nakamura Y."/>
            <person name="Ichinomiya M."/>
            <person name="Sato N."/>
            <person name="Blanc-Mathieu R."/>
            <person name="Endo H."/>
            <person name="Kuwata A."/>
            <person name="Ogata H."/>
        </authorList>
    </citation>
    <scope>NUCLEOTIDE SEQUENCE [LARGE SCALE GENOMIC DNA]</scope>
</reference>
<protein>
    <submittedName>
        <fullName evidence="2">Uncharacterized protein</fullName>
    </submittedName>
</protein>
<keyword evidence="1" id="KW-0472">Membrane</keyword>
<keyword evidence="3" id="KW-1185">Reference proteome</keyword>
<keyword evidence="1" id="KW-0812">Transmembrane</keyword>
<feature type="transmembrane region" description="Helical" evidence="1">
    <location>
        <begin position="118"/>
        <end position="137"/>
    </location>
</feature>
<evidence type="ECO:0000256" key="1">
    <source>
        <dbReference type="SAM" id="Phobius"/>
    </source>
</evidence>
<keyword evidence="1" id="KW-1133">Transmembrane helix</keyword>
<comment type="caution">
    <text evidence="2">The sequence shown here is derived from an EMBL/GenBank/DDBJ whole genome shotgun (WGS) entry which is preliminary data.</text>
</comment>